<dbReference type="InterPro" id="IPR008753">
    <property type="entry name" value="Peptidase_M13_N"/>
</dbReference>
<dbReference type="InterPro" id="IPR000718">
    <property type="entry name" value="Peptidase_M13"/>
</dbReference>
<evidence type="ECO:0000259" key="2">
    <source>
        <dbReference type="Pfam" id="PF05649"/>
    </source>
</evidence>
<evidence type="ECO:0000256" key="1">
    <source>
        <dbReference type="SAM" id="MobiDB-lite"/>
    </source>
</evidence>
<protein>
    <submittedName>
        <fullName evidence="3">NPL21-like protein</fullName>
    </submittedName>
</protein>
<dbReference type="Pfam" id="PF05649">
    <property type="entry name" value="Peptidase_M13_N"/>
    <property type="match status" value="1"/>
</dbReference>
<dbReference type="EMBL" id="CP111013">
    <property type="protein sequence ID" value="WAQ95700.1"/>
    <property type="molecule type" value="Genomic_DNA"/>
</dbReference>
<dbReference type="PANTHER" id="PTHR11733:SF167">
    <property type="entry name" value="FI17812P1-RELATED"/>
    <property type="match status" value="1"/>
</dbReference>
<accession>A0ABY7DG78</accession>
<dbReference type="Gene3D" id="3.40.390.10">
    <property type="entry name" value="Collagenase (Catalytic Domain)"/>
    <property type="match status" value="1"/>
</dbReference>
<name>A0ABY7DG78_MYAAR</name>
<reference evidence="3" key="1">
    <citation type="submission" date="2022-11" db="EMBL/GenBank/DDBJ databases">
        <title>Centuries of genome instability and evolution in soft-shell clam transmissible cancer (bioRxiv).</title>
        <authorList>
            <person name="Hart S.F.M."/>
            <person name="Yonemitsu M.A."/>
            <person name="Giersch R.M."/>
            <person name="Beal B.F."/>
            <person name="Arriagada G."/>
            <person name="Davis B.W."/>
            <person name="Ostrander E.A."/>
            <person name="Goff S.P."/>
            <person name="Metzger M.J."/>
        </authorList>
    </citation>
    <scope>NUCLEOTIDE SEQUENCE</scope>
    <source>
        <strain evidence="3">MELC-2E11</strain>
        <tissue evidence="3">Siphon/mantle</tissue>
    </source>
</reference>
<feature type="compositionally biased region" description="Polar residues" evidence="1">
    <location>
        <begin position="30"/>
        <end position="40"/>
    </location>
</feature>
<dbReference type="InterPro" id="IPR024079">
    <property type="entry name" value="MetalloPept_cat_dom_sf"/>
</dbReference>
<feature type="non-terminal residue" evidence="3">
    <location>
        <position position="154"/>
    </location>
</feature>
<proteinExistence type="predicted"/>
<dbReference type="PANTHER" id="PTHR11733">
    <property type="entry name" value="ZINC METALLOPROTEASE FAMILY M13 NEPRILYSIN-RELATED"/>
    <property type="match status" value="1"/>
</dbReference>
<feature type="region of interest" description="Disordered" evidence="1">
    <location>
        <begin position="22"/>
        <end position="43"/>
    </location>
</feature>
<dbReference type="PROSITE" id="PS51885">
    <property type="entry name" value="NEPRILYSIN"/>
    <property type="match status" value="1"/>
</dbReference>
<gene>
    <name evidence="3" type="ORF">MAR_028390</name>
</gene>
<organism evidence="3 4">
    <name type="scientific">Mya arenaria</name>
    <name type="common">Soft-shell clam</name>
    <dbReference type="NCBI Taxonomy" id="6604"/>
    <lineage>
        <taxon>Eukaryota</taxon>
        <taxon>Metazoa</taxon>
        <taxon>Spiralia</taxon>
        <taxon>Lophotrochozoa</taxon>
        <taxon>Mollusca</taxon>
        <taxon>Bivalvia</taxon>
        <taxon>Autobranchia</taxon>
        <taxon>Heteroconchia</taxon>
        <taxon>Euheterodonta</taxon>
        <taxon>Imparidentia</taxon>
        <taxon>Neoheterodontei</taxon>
        <taxon>Myida</taxon>
        <taxon>Myoidea</taxon>
        <taxon>Myidae</taxon>
        <taxon>Mya</taxon>
    </lineage>
</organism>
<feature type="domain" description="Peptidase M13 N-terminal" evidence="2">
    <location>
        <begin position="69"/>
        <end position="151"/>
    </location>
</feature>
<dbReference type="Proteomes" id="UP001164746">
    <property type="component" value="Chromosome 2"/>
</dbReference>
<evidence type="ECO:0000313" key="3">
    <source>
        <dbReference type="EMBL" id="WAQ95700.1"/>
    </source>
</evidence>
<evidence type="ECO:0000313" key="4">
    <source>
        <dbReference type="Proteomes" id="UP001164746"/>
    </source>
</evidence>
<keyword evidence="4" id="KW-1185">Reference proteome</keyword>
<sequence length="154" mass="17523">SKGFVNLNLTDSIRFEGANDKYHSSDVTHADSTSPCTTPKPTEPERCKDDICTRLSADILVKMNVSKDPCQDFYEYACGGFERSTQLSWNTPRKRTNPDIVLENYQDAISDKLSEDVKPTDGEEVKAIKRVFQSCLGFQRNTHIEGFKHIKRKE</sequence>
<dbReference type="SUPFAM" id="SSF55486">
    <property type="entry name" value="Metalloproteases ('zincins'), catalytic domain"/>
    <property type="match status" value="1"/>
</dbReference>